<dbReference type="Pfam" id="PF13837">
    <property type="entry name" value="Myb_DNA-bind_4"/>
    <property type="match status" value="1"/>
</dbReference>
<accession>A0A2I0JHE5</accession>
<protein>
    <submittedName>
        <fullName evidence="1">Uncharacterized protein</fullName>
    </submittedName>
</protein>
<gene>
    <name evidence="1" type="ORF">CRG98_023966</name>
</gene>
<dbReference type="SMART" id="SM00595">
    <property type="entry name" value="MADF"/>
    <property type="match status" value="1"/>
</dbReference>
<evidence type="ECO:0000313" key="1">
    <source>
        <dbReference type="EMBL" id="PKI55655.1"/>
    </source>
</evidence>
<dbReference type="Proteomes" id="UP000233551">
    <property type="component" value="Unassembled WGS sequence"/>
</dbReference>
<dbReference type="PANTHER" id="PTHR31307">
    <property type="entry name" value="TRIHELIX TRANSCRIPTION FACTOR ASIL2"/>
    <property type="match status" value="1"/>
</dbReference>
<comment type="caution">
    <text evidence="1">The sequence shown here is derived from an EMBL/GenBank/DDBJ whole genome shotgun (WGS) entry which is preliminary data.</text>
</comment>
<dbReference type="PANTHER" id="PTHR31307:SF49">
    <property type="entry name" value="ALCOHOL DEHYDROGENASE TRANSCRIPTION FACTOR MYB_SANT-LIKE FAMILY PROTEIN"/>
    <property type="match status" value="1"/>
</dbReference>
<dbReference type="InterPro" id="IPR001005">
    <property type="entry name" value="SANT/Myb"/>
</dbReference>
<evidence type="ECO:0000313" key="2">
    <source>
        <dbReference type="Proteomes" id="UP000233551"/>
    </source>
</evidence>
<dbReference type="FunFam" id="1.10.10.60:FF:000152">
    <property type="entry name" value="Trihelix transcription factor ASIL2"/>
    <property type="match status" value="1"/>
</dbReference>
<sequence length="345" mass="38808">MATAASSPPRSTTAPPPDIDCDPSPPSAAPEIQSLPQPPASTPASENPRRPPPPCWSPDETVALIDIYRQKWHSLGRASLKPDHWQEVADAVASRCPVSSPPKTATQCRHKMEKLRKRYRAEIRRAEAMPVGRFTSNWVHFKLMEAMDRSRSGSDDEDNDEDDEGEDMDFYEPRKRKKVRADTRSSGRHGYYPNGIGAETASRSKNIGGFRIKIPTIGQQKLKSCSAGNSLKPNYDEGETGMKSRLRKQPRQSSDPLEEVVSAVKVFRQGFERMEKMKIEMAKEIGAMQREMEMKRTAMILESQQFIVQTLAKAISEKKVEKQSKNNEKENEEAVERIPTPEAEA</sequence>
<name>A0A2I0JHE5_PUNGR</name>
<dbReference type="OrthoDB" id="1901794at2759"/>
<organism evidence="1 2">
    <name type="scientific">Punica granatum</name>
    <name type="common">Pomegranate</name>
    <dbReference type="NCBI Taxonomy" id="22663"/>
    <lineage>
        <taxon>Eukaryota</taxon>
        <taxon>Viridiplantae</taxon>
        <taxon>Streptophyta</taxon>
        <taxon>Embryophyta</taxon>
        <taxon>Tracheophyta</taxon>
        <taxon>Spermatophyta</taxon>
        <taxon>Magnoliopsida</taxon>
        <taxon>eudicotyledons</taxon>
        <taxon>Gunneridae</taxon>
        <taxon>Pentapetalae</taxon>
        <taxon>rosids</taxon>
        <taxon>malvids</taxon>
        <taxon>Myrtales</taxon>
        <taxon>Lythraceae</taxon>
        <taxon>Punica</taxon>
    </lineage>
</organism>
<keyword evidence="2" id="KW-1185">Reference proteome</keyword>
<dbReference type="InterPro" id="IPR044823">
    <property type="entry name" value="ASIL1/2-like"/>
</dbReference>
<dbReference type="InterPro" id="IPR044822">
    <property type="entry name" value="Myb_DNA-bind_4"/>
</dbReference>
<dbReference type="GeneID" id="116208297"/>
<dbReference type="EMBL" id="PGOL01001682">
    <property type="protein sequence ID" value="PKI55655.1"/>
    <property type="molecule type" value="Genomic_DNA"/>
</dbReference>
<dbReference type="AlphaFoldDB" id="A0A2I0JHE5"/>
<dbReference type="Gene3D" id="1.10.10.60">
    <property type="entry name" value="Homeodomain-like"/>
    <property type="match status" value="1"/>
</dbReference>
<dbReference type="STRING" id="22663.A0A2I0JHE5"/>
<proteinExistence type="predicted"/>
<reference evidence="1 2" key="1">
    <citation type="submission" date="2017-11" db="EMBL/GenBank/DDBJ databases">
        <title>De-novo sequencing of pomegranate (Punica granatum L.) genome.</title>
        <authorList>
            <person name="Akparov Z."/>
            <person name="Amiraslanov A."/>
            <person name="Hajiyeva S."/>
            <person name="Abbasov M."/>
            <person name="Kaur K."/>
            <person name="Hamwieh A."/>
            <person name="Solovyev V."/>
            <person name="Salamov A."/>
            <person name="Braich B."/>
            <person name="Kosarev P."/>
            <person name="Mahmoud A."/>
            <person name="Hajiyev E."/>
            <person name="Babayeva S."/>
            <person name="Izzatullayeva V."/>
            <person name="Mammadov A."/>
            <person name="Mammadov A."/>
            <person name="Sharifova S."/>
            <person name="Ojaghi J."/>
            <person name="Eynullazada K."/>
            <person name="Bayramov B."/>
            <person name="Abdulazimova A."/>
            <person name="Shahmuradov I."/>
        </authorList>
    </citation>
    <scope>NUCLEOTIDE SEQUENCE [LARGE SCALE GENOMIC DNA]</scope>
    <source>
        <strain evidence="2">cv. AG2017</strain>
        <tissue evidence="1">Leaf</tissue>
    </source>
</reference>
<dbReference type="PROSITE" id="PS50090">
    <property type="entry name" value="MYB_LIKE"/>
    <property type="match status" value="1"/>
</dbReference>